<dbReference type="EMBL" id="JAHLVD010000002">
    <property type="protein sequence ID" value="KAG7852035.1"/>
    <property type="molecule type" value="Genomic_DNA"/>
</dbReference>
<dbReference type="Proteomes" id="UP001197328">
    <property type="component" value="Unassembled WGS sequence"/>
</dbReference>
<organism evidence="2 4">
    <name type="scientific">Pichia angusta</name>
    <name type="common">Yeast</name>
    <name type="synonym">Hansenula polymorpha</name>
    <dbReference type="NCBI Taxonomy" id="870730"/>
    <lineage>
        <taxon>Eukaryota</taxon>
        <taxon>Fungi</taxon>
        <taxon>Dikarya</taxon>
        <taxon>Ascomycota</taxon>
        <taxon>Saccharomycotina</taxon>
        <taxon>Pichiomycetes</taxon>
        <taxon>Pichiales</taxon>
        <taxon>Pichiaceae</taxon>
        <taxon>Ogataea</taxon>
    </lineage>
</organism>
<feature type="region of interest" description="Disordered" evidence="1">
    <location>
        <begin position="1"/>
        <end position="46"/>
    </location>
</feature>
<evidence type="ECO:0000313" key="3">
    <source>
        <dbReference type="EMBL" id="KAG7852035.1"/>
    </source>
</evidence>
<keyword evidence="5" id="KW-1185">Reference proteome</keyword>
<protein>
    <submittedName>
        <fullName evidence="2">Uncharacterized protein</fullName>
    </submittedName>
</protein>
<reference evidence="2 5" key="1">
    <citation type="journal article" date="2021" name="G3 (Bethesda)">
        <title>Genomic diversity, chromosomal rearrangements, and interspecies hybridization in the ogataea polymorpha species complex.</title>
        <authorList>
            <person name="Hanson S.J."/>
            <person name="Cinneide E.O."/>
            <person name="Salzberg L.I."/>
            <person name="Wolfe K.H."/>
            <person name="McGowan J."/>
            <person name="Fitzpatrick D.A."/>
            <person name="Matlin K."/>
        </authorList>
    </citation>
    <scope>NUCLEOTIDE SEQUENCE</scope>
    <source>
        <strain evidence="3">51-138</strain>
        <strain evidence="2">61-244</strain>
    </source>
</reference>
<dbReference type="AlphaFoldDB" id="A0AAN6DKD4"/>
<name>A0AAN6DKD4_PICAN</name>
<evidence type="ECO:0000313" key="5">
    <source>
        <dbReference type="Proteomes" id="UP001197328"/>
    </source>
</evidence>
<dbReference type="Proteomes" id="UP001196530">
    <property type="component" value="Unassembled WGS sequence"/>
</dbReference>
<comment type="caution">
    <text evidence="2">The sequence shown here is derived from an EMBL/GenBank/DDBJ whole genome shotgun (WGS) entry which is preliminary data.</text>
</comment>
<proteinExistence type="predicted"/>
<dbReference type="RefSeq" id="XP_043062412.1">
    <property type="nucleotide sequence ID" value="XM_043205949.1"/>
</dbReference>
<gene>
    <name evidence="2" type="ORF">KL928_000517</name>
    <name evidence="3" type="ORF">KL940_000917</name>
</gene>
<evidence type="ECO:0000313" key="2">
    <source>
        <dbReference type="EMBL" id="KAG7822042.1"/>
    </source>
</evidence>
<sequence length="191" mass="20464">MLGTALRIPSSSAVDGPPRKSSIICIPPPPEYSSTSTGRTEDTPSKNQTLSFISSNLDFSLRGHTAVNMVAAPLTWNIHADGGRDLREVDVGRDALARESIIRIKAAATRASVFSGDISSTASRSSPNASARCPVTHWSRPRSVRERWVALKARTECIRKGYLKASIGISSDHILESDIPASVIVGQTLVV</sequence>
<evidence type="ECO:0000256" key="1">
    <source>
        <dbReference type="SAM" id="MobiDB-lite"/>
    </source>
</evidence>
<dbReference type="EMBL" id="JAHLUX010000001">
    <property type="protein sequence ID" value="KAG7822042.1"/>
    <property type="molecule type" value="Genomic_DNA"/>
</dbReference>
<accession>A0AAN6DKD4</accession>
<evidence type="ECO:0000313" key="4">
    <source>
        <dbReference type="Proteomes" id="UP001196530"/>
    </source>
</evidence>
<dbReference type="GeneID" id="66124568"/>